<evidence type="ECO:0000313" key="2">
    <source>
        <dbReference type="Proteomes" id="UP001501444"/>
    </source>
</evidence>
<dbReference type="EMBL" id="BAAARV010000017">
    <property type="protein sequence ID" value="GAA2337619.1"/>
    <property type="molecule type" value="Genomic_DNA"/>
</dbReference>
<reference evidence="1 2" key="1">
    <citation type="journal article" date="2019" name="Int. J. Syst. Evol. Microbiol.">
        <title>The Global Catalogue of Microorganisms (GCM) 10K type strain sequencing project: providing services to taxonomists for standard genome sequencing and annotation.</title>
        <authorList>
            <consortium name="The Broad Institute Genomics Platform"/>
            <consortium name="The Broad Institute Genome Sequencing Center for Infectious Disease"/>
            <person name="Wu L."/>
            <person name="Ma J."/>
        </authorList>
    </citation>
    <scope>NUCLEOTIDE SEQUENCE [LARGE SCALE GENOMIC DNA]</scope>
    <source>
        <strain evidence="1 2">JCM 3272</strain>
    </source>
</reference>
<protein>
    <submittedName>
        <fullName evidence="1">Uncharacterized protein</fullName>
    </submittedName>
</protein>
<name>A0ABN3FUU7_9ACTN</name>
<sequence length="99" mass="10715">MRRAAVAGLCEPRLLRTPAAPAEAIAVCAAATGSFAAIPAAHRRDEDVRTLRKALGYCWSVAVAADRPNGMPAFERLEASDDPDIAWIVRENRGKARMR</sequence>
<organism evidence="1 2">
    <name type="scientific">Dactylosporangium salmoneum</name>
    <dbReference type="NCBI Taxonomy" id="53361"/>
    <lineage>
        <taxon>Bacteria</taxon>
        <taxon>Bacillati</taxon>
        <taxon>Actinomycetota</taxon>
        <taxon>Actinomycetes</taxon>
        <taxon>Micromonosporales</taxon>
        <taxon>Micromonosporaceae</taxon>
        <taxon>Dactylosporangium</taxon>
    </lineage>
</organism>
<gene>
    <name evidence="1" type="ORF">GCM10010170_018830</name>
</gene>
<dbReference type="Proteomes" id="UP001501444">
    <property type="component" value="Unassembled WGS sequence"/>
</dbReference>
<keyword evidence="2" id="KW-1185">Reference proteome</keyword>
<accession>A0ABN3FUU7</accession>
<proteinExistence type="predicted"/>
<evidence type="ECO:0000313" key="1">
    <source>
        <dbReference type="EMBL" id="GAA2337619.1"/>
    </source>
</evidence>
<comment type="caution">
    <text evidence="1">The sequence shown here is derived from an EMBL/GenBank/DDBJ whole genome shotgun (WGS) entry which is preliminary data.</text>
</comment>